<name>A0ABX0X6S9_9BACT</name>
<reference evidence="4 5" key="1">
    <citation type="submission" date="2020-03" db="EMBL/GenBank/DDBJ databases">
        <title>Genomic Encyclopedia of Type Strains, Phase IV (KMG-IV): sequencing the most valuable type-strain genomes for metagenomic binning, comparative biology and taxonomic classification.</title>
        <authorList>
            <person name="Goeker M."/>
        </authorList>
    </citation>
    <scope>NUCLEOTIDE SEQUENCE [LARGE SCALE GENOMIC DNA]</scope>
    <source>
        <strain evidence="4 5">DSM 105096</strain>
    </source>
</reference>
<evidence type="ECO:0000256" key="1">
    <source>
        <dbReference type="ARBA" id="ARBA00008779"/>
    </source>
</evidence>
<dbReference type="InterPro" id="IPR017850">
    <property type="entry name" value="Alkaline_phosphatase_core_sf"/>
</dbReference>
<evidence type="ECO:0000313" key="5">
    <source>
        <dbReference type="Proteomes" id="UP000770785"/>
    </source>
</evidence>
<feature type="domain" description="Sulfatase N-terminal" evidence="3">
    <location>
        <begin position="2"/>
        <end position="74"/>
    </location>
</feature>
<accession>A0ABX0X6S9</accession>
<dbReference type="SUPFAM" id="SSF53649">
    <property type="entry name" value="Alkaline phosphatase-like"/>
    <property type="match status" value="1"/>
</dbReference>
<dbReference type="PANTHER" id="PTHR42693:SF53">
    <property type="entry name" value="ENDO-4-O-SULFATASE"/>
    <property type="match status" value="1"/>
</dbReference>
<dbReference type="EMBL" id="JAATJH010000001">
    <property type="protein sequence ID" value="NJC24931.1"/>
    <property type="molecule type" value="Genomic_DNA"/>
</dbReference>
<dbReference type="Gene3D" id="3.40.720.10">
    <property type="entry name" value="Alkaline Phosphatase, subunit A"/>
    <property type="match status" value="1"/>
</dbReference>
<keyword evidence="5" id="KW-1185">Reference proteome</keyword>
<protein>
    <recommendedName>
        <fullName evidence="3">Sulfatase N-terminal domain-containing protein</fullName>
    </recommendedName>
</protein>
<dbReference type="InterPro" id="IPR050738">
    <property type="entry name" value="Sulfatase"/>
</dbReference>
<sequence length="268" mass="29728">MLAHLEATGELENTIVIVTSDNGMPFPRAKANAYECGVHVPLAIRYPANFPGGRTIRQPVGFIDLAPTILEATGTASRGMLPITGTSLLKLLRSNDVAPDGDTERAVFSGRERHSSARYLNRGYPQRSVRKGGYLLVWNLKTDRWPAGAPQRYSPEDSSQLWPMHGVGTDGNFLPGGAYTDIDDCPAKTLMVEHYDDRKWQSYFELATAKRPEYELFRVDADPDCLVNLAVDAAYAGVLESLRTELKQELERTDDPRVVGPDREVFDS</sequence>
<dbReference type="InterPro" id="IPR000917">
    <property type="entry name" value="Sulfatase_N"/>
</dbReference>
<comment type="caution">
    <text evidence="4">The sequence shown here is derived from an EMBL/GenBank/DDBJ whole genome shotgun (WGS) entry which is preliminary data.</text>
</comment>
<gene>
    <name evidence="4" type="ORF">GGR27_000412</name>
</gene>
<proteinExistence type="inferred from homology"/>
<dbReference type="Pfam" id="PF00884">
    <property type="entry name" value="Sulfatase"/>
    <property type="match status" value="1"/>
</dbReference>
<dbReference type="PANTHER" id="PTHR42693">
    <property type="entry name" value="ARYLSULFATASE FAMILY MEMBER"/>
    <property type="match status" value="1"/>
</dbReference>
<dbReference type="Proteomes" id="UP000770785">
    <property type="component" value="Unassembled WGS sequence"/>
</dbReference>
<organism evidence="4 5">
    <name type="scientific">Neolewinella antarctica</name>
    <dbReference type="NCBI Taxonomy" id="442734"/>
    <lineage>
        <taxon>Bacteria</taxon>
        <taxon>Pseudomonadati</taxon>
        <taxon>Bacteroidota</taxon>
        <taxon>Saprospiria</taxon>
        <taxon>Saprospirales</taxon>
        <taxon>Lewinellaceae</taxon>
        <taxon>Neolewinella</taxon>
    </lineage>
</organism>
<evidence type="ECO:0000256" key="2">
    <source>
        <dbReference type="ARBA" id="ARBA00022801"/>
    </source>
</evidence>
<keyword evidence="2" id="KW-0378">Hydrolase</keyword>
<evidence type="ECO:0000259" key="3">
    <source>
        <dbReference type="Pfam" id="PF00884"/>
    </source>
</evidence>
<evidence type="ECO:0000313" key="4">
    <source>
        <dbReference type="EMBL" id="NJC24931.1"/>
    </source>
</evidence>
<comment type="similarity">
    <text evidence="1">Belongs to the sulfatase family.</text>
</comment>